<dbReference type="EMBL" id="CP018047">
    <property type="protein sequence ID" value="AQU69792.1"/>
    <property type="molecule type" value="Genomic_DNA"/>
</dbReference>
<dbReference type="AlphaFoldDB" id="A0A1U9QZW3"/>
<evidence type="ECO:0000313" key="2">
    <source>
        <dbReference type="Proteomes" id="UP000189677"/>
    </source>
</evidence>
<organism evidence="1 2">
    <name type="scientific">Streptomyces niveus</name>
    <name type="common">Streptomyces spheroides</name>
    <dbReference type="NCBI Taxonomy" id="193462"/>
    <lineage>
        <taxon>Bacteria</taxon>
        <taxon>Bacillati</taxon>
        <taxon>Actinomycetota</taxon>
        <taxon>Actinomycetes</taxon>
        <taxon>Kitasatosporales</taxon>
        <taxon>Streptomycetaceae</taxon>
        <taxon>Streptomyces</taxon>
    </lineage>
</organism>
<sequence>MLKIGDITYDHQSPGDAKSAVYKAMGAAAPKDSTPQRAVLGATAAVAAGGAALFELPDVRKVYDDFLVQATQFATTTAADRTWCLQNWDRRTAGQLDTAQPRQATTLDGLRAQGSVVIARGTNPVQARQILTHRTFGGHQLDVTITTAPTADDADAQTGRGIKDTVAGRIEEWSLGRQTGFSIDGFMLIAEADVTLVTLPRSDGATQGGEAGVCGFAAAGLRQVAILSQGRASGDPPEKRELERITVAIGRDNPGVVTLLKAAALLNRGVVL</sequence>
<proteinExistence type="predicted"/>
<gene>
    <name evidence="1" type="ORF">BBN63_30010</name>
</gene>
<protein>
    <submittedName>
        <fullName evidence="1">Uncharacterized protein</fullName>
    </submittedName>
</protein>
<reference evidence="1 2" key="1">
    <citation type="submission" date="2016-11" db="EMBL/GenBank/DDBJ databases">
        <title>Complete genome sequence of Streptomyces niveus SCSIO 3406.</title>
        <authorList>
            <person name="Zhu Q."/>
            <person name="Cheng W."/>
            <person name="Song Y."/>
            <person name="Li Q."/>
            <person name="Ju J."/>
        </authorList>
    </citation>
    <scope>NUCLEOTIDE SEQUENCE [LARGE SCALE GENOMIC DNA]</scope>
    <source>
        <strain evidence="1 2">SCSIO 3406</strain>
    </source>
</reference>
<keyword evidence="2" id="KW-1185">Reference proteome</keyword>
<dbReference type="KEGG" id="snw:BBN63_30010"/>
<dbReference type="RefSeq" id="WP_078078441.1">
    <property type="nucleotide sequence ID" value="NZ_CP018047.1"/>
</dbReference>
<accession>A0A1U9QZW3</accession>
<name>A0A1U9QZW3_STRNV</name>
<dbReference type="OrthoDB" id="4551780at2"/>
<evidence type="ECO:0000313" key="1">
    <source>
        <dbReference type="EMBL" id="AQU69792.1"/>
    </source>
</evidence>
<dbReference type="Proteomes" id="UP000189677">
    <property type="component" value="Chromosome"/>
</dbReference>